<name>A0A1C5KCK6_9ACTN</name>
<dbReference type="Proteomes" id="UP000198217">
    <property type="component" value="Chromosome I"/>
</dbReference>
<dbReference type="InterPro" id="IPR013154">
    <property type="entry name" value="ADH-like_N"/>
</dbReference>
<reference evidence="4 5" key="1">
    <citation type="submission" date="2016-06" db="EMBL/GenBank/DDBJ databases">
        <authorList>
            <person name="Kjaerup R.B."/>
            <person name="Dalgaard T.S."/>
            <person name="Juul-Madsen H.R."/>
        </authorList>
    </citation>
    <scope>NUCLEOTIDE SEQUENCE [LARGE SCALE GENOMIC DNA]</scope>
    <source>
        <strain evidence="4 5">DSM 43904</strain>
    </source>
</reference>
<dbReference type="InterPro" id="IPR036291">
    <property type="entry name" value="NAD(P)-bd_dom_sf"/>
</dbReference>
<dbReference type="GO" id="GO:0035925">
    <property type="term" value="F:mRNA 3'-UTR AU-rich region binding"/>
    <property type="evidence" value="ECO:0007669"/>
    <property type="project" value="TreeGrafter"/>
</dbReference>
<dbReference type="PROSITE" id="PS01162">
    <property type="entry name" value="QOR_ZETA_CRYSTAL"/>
    <property type="match status" value="1"/>
</dbReference>
<evidence type="ECO:0000256" key="1">
    <source>
        <dbReference type="ARBA" id="ARBA00022857"/>
    </source>
</evidence>
<gene>
    <name evidence="4" type="ORF">GA0070609_6473</name>
</gene>
<organism evidence="4 5">
    <name type="scientific">Micromonospora echinaurantiaca</name>
    <dbReference type="NCBI Taxonomy" id="47857"/>
    <lineage>
        <taxon>Bacteria</taxon>
        <taxon>Bacillati</taxon>
        <taxon>Actinomycetota</taxon>
        <taxon>Actinomycetes</taxon>
        <taxon>Micromonosporales</taxon>
        <taxon>Micromonosporaceae</taxon>
        <taxon>Micromonospora</taxon>
    </lineage>
</organism>
<keyword evidence="1" id="KW-0521">NADP</keyword>
<accession>A0A1C5KCK6</accession>
<dbReference type="InterPro" id="IPR013149">
    <property type="entry name" value="ADH-like_C"/>
</dbReference>
<dbReference type="Pfam" id="PF08240">
    <property type="entry name" value="ADH_N"/>
    <property type="match status" value="1"/>
</dbReference>
<sequence>MRAIQLHEFGPPGNLVLDELPDLSPAPGQVRIAVRASGVHLLDTTLRRGEAGGPLPLPELPTIPGREVAGVVDQVGADVDRSWLGKRVVAHLGLVPGGYAEQAVTAVESLFAVPEALNFPEAVAAVGTGRTALGVFELERPTADDVVLVPSAAGGMGWLLVQAARSTGATVVGAARGSDRTAALHDLGADLVVDYGLPDWADRVRERVGGATLVWDGVGGAVGRAALELLRPGGRFMMFGWSSGTATRVETADLVERGLTVGWLGQRMRALPGGIPGLAGRSLELAGRGWWRPRVSTYPLADAATAHADLEGRRALGKVVLTT</sequence>
<evidence type="ECO:0000259" key="3">
    <source>
        <dbReference type="SMART" id="SM00829"/>
    </source>
</evidence>
<dbReference type="SMART" id="SM00829">
    <property type="entry name" value="PKS_ER"/>
    <property type="match status" value="1"/>
</dbReference>
<dbReference type="GO" id="GO:0008270">
    <property type="term" value="F:zinc ion binding"/>
    <property type="evidence" value="ECO:0007669"/>
    <property type="project" value="InterPro"/>
</dbReference>
<dbReference type="GO" id="GO:0070402">
    <property type="term" value="F:NADPH binding"/>
    <property type="evidence" value="ECO:0007669"/>
    <property type="project" value="TreeGrafter"/>
</dbReference>
<dbReference type="PANTHER" id="PTHR48106:SF13">
    <property type="entry name" value="QUINONE OXIDOREDUCTASE-RELATED"/>
    <property type="match status" value="1"/>
</dbReference>
<dbReference type="InterPro" id="IPR011032">
    <property type="entry name" value="GroES-like_sf"/>
</dbReference>
<evidence type="ECO:0000313" key="5">
    <source>
        <dbReference type="Proteomes" id="UP000198217"/>
    </source>
</evidence>
<dbReference type="AlphaFoldDB" id="A0A1C5KCK6"/>
<dbReference type="GO" id="GO:0005829">
    <property type="term" value="C:cytosol"/>
    <property type="evidence" value="ECO:0007669"/>
    <property type="project" value="TreeGrafter"/>
</dbReference>
<dbReference type="EMBL" id="LT607750">
    <property type="protein sequence ID" value="SCG80490.1"/>
    <property type="molecule type" value="Genomic_DNA"/>
</dbReference>
<keyword evidence="5" id="KW-1185">Reference proteome</keyword>
<dbReference type="Gene3D" id="3.40.50.720">
    <property type="entry name" value="NAD(P)-binding Rossmann-like Domain"/>
    <property type="match status" value="1"/>
</dbReference>
<dbReference type="InterPro" id="IPR002364">
    <property type="entry name" value="Quin_OxRdtase/zeta-crystal_CS"/>
</dbReference>
<protein>
    <submittedName>
        <fullName evidence="4">NADPH2:quinone reductase</fullName>
    </submittedName>
</protein>
<dbReference type="SUPFAM" id="SSF50129">
    <property type="entry name" value="GroES-like"/>
    <property type="match status" value="1"/>
</dbReference>
<evidence type="ECO:0000313" key="4">
    <source>
        <dbReference type="EMBL" id="SCG80490.1"/>
    </source>
</evidence>
<dbReference type="PANTHER" id="PTHR48106">
    <property type="entry name" value="QUINONE OXIDOREDUCTASE PIG3-RELATED"/>
    <property type="match status" value="1"/>
</dbReference>
<dbReference type="InterPro" id="IPR020843">
    <property type="entry name" value="ER"/>
</dbReference>
<keyword evidence="2" id="KW-0560">Oxidoreductase</keyword>
<dbReference type="RefSeq" id="WP_088997215.1">
    <property type="nucleotide sequence ID" value="NZ_LT607750.1"/>
</dbReference>
<feature type="domain" description="Enoyl reductase (ER)" evidence="3">
    <location>
        <begin position="10"/>
        <end position="321"/>
    </location>
</feature>
<evidence type="ECO:0000256" key="2">
    <source>
        <dbReference type="ARBA" id="ARBA00023002"/>
    </source>
</evidence>
<dbReference type="CDD" id="cd08244">
    <property type="entry name" value="MDR_enoyl_red"/>
    <property type="match status" value="1"/>
</dbReference>
<dbReference type="SUPFAM" id="SSF51735">
    <property type="entry name" value="NAD(P)-binding Rossmann-fold domains"/>
    <property type="match status" value="1"/>
</dbReference>
<dbReference type="Pfam" id="PF00107">
    <property type="entry name" value="ADH_zinc_N"/>
    <property type="match status" value="1"/>
</dbReference>
<proteinExistence type="predicted"/>
<dbReference type="Gene3D" id="3.90.180.10">
    <property type="entry name" value="Medium-chain alcohol dehydrogenases, catalytic domain"/>
    <property type="match status" value="1"/>
</dbReference>
<dbReference type="GO" id="GO:0003960">
    <property type="term" value="F:quinone reductase (NADPH) activity"/>
    <property type="evidence" value="ECO:0007669"/>
    <property type="project" value="TreeGrafter"/>
</dbReference>